<evidence type="ECO:0000256" key="2">
    <source>
        <dbReference type="SAM" id="MobiDB-lite"/>
    </source>
</evidence>
<dbReference type="Proteomes" id="UP000006053">
    <property type="component" value="Chromosome"/>
</dbReference>
<accession>I4A6C9</accession>
<dbReference type="AlphaFoldDB" id="I4A6C9"/>
<dbReference type="OrthoDB" id="2365850at2"/>
<proteinExistence type="predicted"/>
<keyword evidence="1" id="KW-0175">Coiled coil</keyword>
<dbReference type="HOGENOM" id="CLU_112809_1_0_9"/>
<evidence type="ECO:0000313" key="3">
    <source>
        <dbReference type="EMBL" id="AFL99513.1"/>
    </source>
</evidence>
<organism evidence="3 4">
    <name type="scientific">Desulfitobacterium dehalogenans (strain ATCC 51507 / DSM 9161 / JW/IU-DC1)</name>
    <dbReference type="NCBI Taxonomy" id="756499"/>
    <lineage>
        <taxon>Bacteria</taxon>
        <taxon>Bacillati</taxon>
        <taxon>Bacillota</taxon>
        <taxon>Clostridia</taxon>
        <taxon>Eubacteriales</taxon>
        <taxon>Desulfitobacteriaceae</taxon>
        <taxon>Desulfitobacterium</taxon>
    </lineage>
</organism>
<dbReference type="STRING" id="756499.Desde_1081"/>
<feature type="compositionally biased region" description="Basic and acidic residues" evidence="2">
    <location>
        <begin position="172"/>
        <end position="191"/>
    </location>
</feature>
<dbReference type="Pfam" id="PF06810">
    <property type="entry name" value="Phage_scaffold"/>
    <property type="match status" value="1"/>
</dbReference>
<name>I4A6C9_DESDJ</name>
<evidence type="ECO:0000256" key="1">
    <source>
        <dbReference type="SAM" id="Coils"/>
    </source>
</evidence>
<keyword evidence="4" id="KW-1185">Reference proteome</keyword>
<dbReference type="eggNOG" id="ENOG50331IS">
    <property type="taxonomic scope" value="Bacteria"/>
</dbReference>
<protein>
    <submittedName>
        <fullName evidence="3">Phage minor structural protein GP20</fullName>
    </submittedName>
</protein>
<sequence>MEWLKKLIEAHTKDGKLDTEALMTAMNTEFPKYAVPKDTYNTLAEAKKQLEKDIATRDKQIDDLKKVDAEGLKAEIEKLQGENKAAKEKYDADMKALSLANAIKLALTGKAHDPDIVANLLDKARIELNEDGTVKSGLDEQLKSLKESKAFLFAEEKKDDGGFQFKGFKPAEGSDDKGKGGEGDKEGAFGKRLADFAKSNEGMEKARQSYFE</sequence>
<evidence type="ECO:0000313" key="4">
    <source>
        <dbReference type="Proteomes" id="UP000006053"/>
    </source>
</evidence>
<feature type="coiled-coil region" evidence="1">
    <location>
        <begin position="47"/>
        <end position="96"/>
    </location>
</feature>
<reference evidence="3 4" key="2">
    <citation type="journal article" date="2015" name="J. Bacteriol.">
        <title>Genomic, proteomic, and biochemical analysis of the organohalide respiratory pathway in Desulfitobacterium dehalogenans.</title>
        <authorList>
            <person name="Kruse T."/>
            <person name="van de Pas B.A."/>
            <person name="Atteia A."/>
            <person name="Krab K."/>
            <person name="Hagen W.R."/>
            <person name="Goodwin L."/>
            <person name="Chain P."/>
            <person name="Boeren S."/>
            <person name="Maphosa F."/>
            <person name="Schraa G."/>
            <person name="de Vos W.M."/>
            <person name="van der Oost J."/>
            <person name="Smidt H."/>
            <person name="Stams A.J."/>
        </authorList>
    </citation>
    <scope>NUCLEOTIDE SEQUENCE [LARGE SCALE GENOMIC DNA]</scope>
    <source>
        <strain evidence="4">ATCC 51507 / DSM 9161 / JW/IU-DC1</strain>
    </source>
</reference>
<dbReference type="InterPro" id="IPR009636">
    <property type="entry name" value="SCAF"/>
</dbReference>
<gene>
    <name evidence="3" type="ordered locus">Desde_1081</name>
</gene>
<dbReference type="RefSeq" id="WP_014793005.1">
    <property type="nucleotide sequence ID" value="NC_018017.1"/>
</dbReference>
<dbReference type="KEGG" id="ddh:Desde_1081"/>
<reference evidence="4" key="1">
    <citation type="submission" date="2012-06" db="EMBL/GenBank/DDBJ databases">
        <title>Complete sequence of Desulfitobacterium dehalogenans ATCC 51507.</title>
        <authorList>
            <person name="Lucas S."/>
            <person name="Han J."/>
            <person name="Lapidus A."/>
            <person name="Cheng J.-F."/>
            <person name="Goodwin L."/>
            <person name="Pitluck S."/>
            <person name="Peters L."/>
            <person name="Ovchinnikova G."/>
            <person name="Teshima H."/>
            <person name="Detter J.C."/>
            <person name="Han C."/>
            <person name="Tapia R."/>
            <person name="Land M."/>
            <person name="Hauser L."/>
            <person name="Kyrpides N."/>
            <person name="Ivanova N."/>
            <person name="Pagani I."/>
            <person name="Kruse T."/>
            <person name="de Vos W.M."/>
            <person name="Smidt H."/>
            <person name="Woyke T."/>
        </authorList>
    </citation>
    <scope>NUCLEOTIDE SEQUENCE [LARGE SCALE GENOMIC DNA]</scope>
    <source>
        <strain evidence="4">ATCC 51507 / DSM 9161 / JW/IU-DC1</strain>
    </source>
</reference>
<dbReference type="EMBL" id="CP003348">
    <property type="protein sequence ID" value="AFL99513.1"/>
    <property type="molecule type" value="Genomic_DNA"/>
</dbReference>
<feature type="region of interest" description="Disordered" evidence="2">
    <location>
        <begin position="161"/>
        <end position="191"/>
    </location>
</feature>